<name>A0A3B0TE22_9ZZZZ</name>
<organism evidence="1">
    <name type="scientific">hydrothermal vent metagenome</name>
    <dbReference type="NCBI Taxonomy" id="652676"/>
    <lineage>
        <taxon>unclassified sequences</taxon>
        <taxon>metagenomes</taxon>
        <taxon>ecological metagenomes</taxon>
    </lineage>
</organism>
<dbReference type="AlphaFoldDB" id="A0A3B0TE22"/>
<evidence type="ECO:0000313" key="1">
    <source>
        <dbReference type="EMBL" id="VAW16871.1"/>
    </source>
</evidence>
<sequence length="155" mass="17233">MPDQDNDKETENQKTAPETVALDNPRQLFKYRFVTVIGDMGENVHKDPETLFLIGSLAASLIEQVKKPSWTKTKAALSPQAYNELLNSLKDQANQLAAKGKTKAAYAVEIMALSLIAPTMLDDEHIASGNDLLDTMIEDTIKFYRQRTASKKSMS</sequence>
<dbReference type="EMBL" id="UOEO01000060">
    <property type="protein sequence ID" value="VAW16871.1"/>
    <property type="molecule type" value="Genomic_DNA"/>
</dbReference>
<protein>
    <submittedName>
        <fullName evidence="1">Uncharacterized protein</fullName>
    </submittedName>
</protein>
<proteinExistence type="predicted"/>
<reference evidence="1" key="1">
    <citation type="submission" date="2018-06" db="EMBL/GenBank/DDBJ databases">
        <authorList>
            <person name="Zhirakovskaya E."/>
        </authorList>
    </citation>
    <scope>NUCLEOTIDE SEQUENCE</scope>
</reference>
<accession>A0A3B0TE22</accession>
<gene>
    <name evidence="1" type="ORF">MNBD_ALPHA12-582</name>
</gene>